<comment type="function">
    <text evidence="9">Probable GTP-binding protein that may be involved in cell development.</text>
</comment>
<evidence type="ECO:0000259" key="12">
    <source>
        <dbReference type="PROSITE" id="PS51715"/>
    </source>
</evidence>
<dbReference type="GO" id="GO:0003924">
    <property type="term" value="F:GTPase activity"/>
    <property type="evidence" value="ECO:0007669"/>
    <property type="project" value="UniProtKB-UniRule"/>
</dbReference>
<reference evidence="14" key="1">
    <citation type="submission" date="2025-08" db="UniProtKB">
        <authorList>
            <consortium name="RefSeq"/>
        </authorList>
    </citation>
    <scope>IDENTIFICATION</scope>
</reference>
<protein>
    <recommendedName>
        <fullName evidence="9">Protein ROOT HAIR DEFECTIVE 3 homolog</fullName>
        <ecNumber evidence="9">3.6.5.-</ecNumber>
    </recommendedName>
    <alternativeName>
        <fullName evidence="9">Protein SEY1 homolog</fullName>
    </alternativeName>
</protein>
<feature type="binding site" evidence="9">
    <location>
        <begin position="45"/>
        <end position="52"/>
    </location>
    <ligand>
        <name>GTP</name>
        <dbReference type="ChEBI" id="CHEBI:37565"/>
    </ligand>
</feature>
<feature type="topological domain" description="Lumenal" evidence="9">
    <location>
        <begin position="699"/>
        <end position="701"/>
    </location>
</feature>
<dbReference type="CDD" id="cd01851">
    <property type="entry name" value="GBP"/>
    <property type="match status" value="1"/>
</dbReference>
<feature type="compositionally biased region" description="Polar residues" evidence="10">
    <location>
        <begin position="759"/>
        <end position="771"/>
    </location>
</feature>
<keyword evidence="7 9" id="KW-0342">GTP-binding</keyword>
<feature type="compositionally biased region" description="Polar residues" evidence="10">
    <location>
        <begin position="803"/>
        <end position="814"/>
    </location>
</feature>
<organism evidence="13 14">
    <name type="scientific">Elaeis guineensis var. tenera</name>
    <name type="common">Oil palm</name>
    <dbReference type="NCBI Taxonomy" id="51953"/>
    <lineage>
        <taxon>Eukaryota</taxon>
        <taxon>Viridiplantae</taxon>
        <taxon>Streptophyta</taxon>
        <taxon>Embryophyta</taxon>
        <taxon>Tracheophyta</taxon>
        <taxon>Spermatophyta</taxon>
        <taxon>Magnoliopsida</taxon>
        <taxon>Liliopsida</taxon>
        <taxon>Arecaceae</taxon>
        <taxon>Arecoideae</taxon>
        <taxon>Cocoseae</taxon>
        <taxon>Elaeidinae</taxon>
        <taxon>Elaeis</taxon>
    </lineage>
</organism>
<dbReference type="Proteomes" id="UP000504607">
    <property type="component" value="Chromosome 1"/>
</dbReference>
<evidence type="ECO:0000256" key="10">
    <source>
        <dbReference type="SAM" id="MobiDB-lite"/>
    </source>
</evidence>
<keyword evidence="3 9" id="KW-0378">Hydrolase</keyword>
<keyword evidence="5 9" id="KW-1133">Transmembrane helix</keyword>
<evidence type="ECO:0000256" key="5">
    <source>
        <dbReference type="ARBA" id="ARBA00022989"/>
    </source>
</evidence>
<gene>
    <name evidence="14" type="primary">LOC105057500</name>
</gene>
<dbReference type="FunFam" id="3.40.50.300:FF:002271">
    <property type="entry name" value="Protein ROOT HAIR DEFECTIVE 3 homolog"/>
    <property type="match status" value="1"/>
</dbReference>
<dbReference type="Pfam" id="PF20428">
    <property type="entry name" value="Sey1_3HB"/>
    <property type="match status" value="1"/>
</dbReference>
<dbReference type="Pfam" id="PF05879">
    <property type="entry name" value="RHD3_GTPase"/>
    <property type="match status" value="1"/>
</dbReference>
<dbReference type="FunCoup" id="A0A6I9S6M0">
    <property type="interactions" value="116"/>
</dbReference>
<dbReference type="GO" id="GO:0005525">
    <property type="term" value="F:GTP binding"/>
    <property type="evidence" value="ECO:0007669"/>
    <property type="project" value="UniProtKB-UniRule"/>
</dbReference>
<dbReference type="Gene3D" id="3.40.50.300">
    <property type="entry name" value="P-loop containing nucleotide triphosphate hydrolases"/>
    <property type="match status" value="1"/>
</dbReference>
<name>A0A6I9S6M0_ELAGV</name>
<dbReference type="InParanoid" id="A0A6I9S6M0"/>
<feature type="topological domain" description="Cytoplasmic" evidence="9">
    <location>
        <begin position="1"/>
        <end position="677"/>
    </location>
</feature>
<feature type="transmembrane region" description="Helical" evidence="11">
    <location>
        <begin position="702"/>
        <end position="721"/>
    </location>
</feature>
<dbReference type="HAMAP" id="MF_03109">
    <property type="entry name" value="Sey1"/>
    <property type="match status" value="1"/>
</dbReference>
<dbReference type="GO" id="GO:0016320">
    <property type="term" value="P:endoplasmic reticulum membrane fusion"/>
    <property type="evidence" value="ECO:0007669"/>
    <property type="project" value="TreeGrafter"/>
</dbReference>
<dbReference type="PANTHER" id="PTHR45923:SF20">
    <property type="entry name" value="PROTEIN ROOT HAIR DEFECTIVE 3 HOMOLOG 2"/>
    <property type="match status" value="1"/>
</dbReference>
<keyword evidence="2 9" id="KW-0547">Nucleotide-binding</keyword>
<feature type="region of interest" description="Disordered" evidence="10">
    <location>
        <begin position="756"/>
        <end position="825"/>
    </location>
</feature>
<dbReference type="PANTHER" id="PTHR45923">
    <property type="entry name" value="PROTEIN SEY1"/>
    <property type="match status" value="1"/>
</dbReference>
<evidence type="ECO:0000256" key="2">
    <source>
        <dbReference type="ARBA" id="ARBA00022741"/>
    </source>
</evidence>
<evidence type="ECO:0000256" key="7">
    <source>
        <dbReference type="ARBA" id="ARBA00023134"/>
    </source>
</evidence>
<keyword evidence="13" id="KW-1185">Reference proteome</keyword>
<dbReference type="GeneID" id="105057500"/>
<sequence>MGEECCSTQLIDGDGEFNALGMERFMKAVRLAECGLSYAVVSIMGPQSSGKSTLLNHLFCTDFREMDAFRGRSQTTKGIWIGRCVGIDPCTIVMDLEGTDGRERGEDDTAFEKQTALFALAVSDIVLINMWCHDIGREQAANKPLLKTVFQVMMRLFSPRKTTLLFVIRDKTKTPLEHLEPVLREDIQKIWDAVPKPKAHEDTLLSEFFNVEVTALPSYEEKEEQFKEQAAQLRQRFVHSIAPGGLAGDRRGVVPASGFSFSAEQIWKVIRENKDLDLPAHKVMVATVRCEEIANEKFDHLTSDEGWLALEKTVQSGHVSGFGRKLGSILDAYMSEYDGEAVYFDEGVRTAKRQQLESRLLQLVHPAFQAMLGHIRTKALDKFKNDLEQSLKTGKGFAASVHDCIQSSLLEFDQECADVAIRQANWDTFKVRENLHHDIEVHAASIRSVKLSELTTHYETQLTAALAEPVASLFDAAGQDTWASIRKLYKREMENVLSELSTSLSGFELQVGKFDTMVANLKEYGRNVVEKKARDEAGKALMHMKDRFSTVFSHDKDSMPRVWTGKEDIRKITKEARAAALKFLSVIAAIRLDDKPDRIGDILNTTLADGPKTQERSIAASTDPLASSTWEEVPPKNTLITPVQCKSLWRQFKTETEFAITQAISAQEAHKRSNGMLPPPWAIVTIAILGFNEFMMLLRNPLYLLVLFVIFLLSRALWVQLDISGEFRNGTLSGLLSLSSKFLPTTMRLLKRLADEGQGHNQPQQTSPLLNSQSFRSQSQRQPSFSDSQPGISSSSSAGLSSEIGTEYSTQIHNGETDTEASRTS</sequence>
<evidence type="ECO:0000256" key="11">
    <source>
        <dbReference type="SAM" id="Phobius"/>
    </source>
</evidence>
<comment type="subcellular location">
    <subcellularLocation>
        <location evidence="9">Endoplasmic reticulum membrane</location>
        <topology evidence="9">Multi-pass membrane protein</topology>
    </subcellularLocation>
</comment>
<dbReference type="InterPro" id="IPR008803">
    <property type="entry name" value="RHD3/Sey1"/>
</dbReference>
<dbReference type="AlphaFoldDB" id="A0A6I9S6M0"/>
<evidence type="ECO:0000256" key="4">
    <source>
        <dbReference type="ARBA" id="ARBA00022824"/>
    </source>
</evidence>
<accession>A0A6I9S6M0</accession>
<dbReference type="OrthoDB" id="1597724at2759"/>
<evidence type="ECO:0000256" key="9">
    <source>
        <dbReference type="HAMAP-Rule" id="MF_03109"/>
    </source>
</evidence>
<dbReference type="SUPFAM" id="SSF52540">
    <property type="entry name" value="P-loop containing nucleoside triphosphate hydrolases"/>
    <property type="match status" value="1"/>
</dbReference>
<feature type="compositionally biased region" description="Low complexity" evidence="10">
    <location>
        <begin position="772"/>
        <end position="802"/>
    </location>
</feature>
<dbReference type="KEGG" id="egu:105057500"/>
<dbReference type="EC" id="3.6.5.-" evidence="9"/>
<keyword evidence="6" id="KW-0175">Coiled coil</keyword>
<feature type="domain" description="GB1/RHD3-type G" evidence="12">
    <location>
        <begin position="35"/>
        <end position="250"/>
    </location>
</feature>
<evidence type="ECO:0000256" key="8">
    <source>
        <dbReference type="ARBA" id="ARBA00023136"/>
    </source>
</evidence>
<dbReference type="InterPro" id="IPR027417">
    <property type="entry name" value="P-loop_NTPase"/>
</dbReference>
<comment type="similarity">
    <text evidence="9">Belongs to the TRAFAC class dynamin-like GTPase superfamily. GB1/RHD3 GTPase family. RHD3 subfamily.</text>
</comment>
<evidence type="ECO:0000256" key="6">
    <source>
        <dbReference type="ARBA" id="ARBA00023054"/>
    </source>
</evidence>
<evidence type="ECO:0000313" key="13">
    <source>
        <dbReference type="Proteomes" id="UP000504607"/>
    </source>
</evidence>
<dbReference type="InterPro" id="IPR030386">
    <property type="entry name" value="G_GB1_RHD3_dom"/>
</dbReference>
<dbReference type="RefSeq" id="XP_010938435.1">
    <property type="nucleotide sequence ID" value="XM_010940133.3"/>
</dbReference>
<dbReference type="PROSITE" id="PS51715">
    <property type="entry name" value="G_GB1_RHD3"/>
    <property type="match status" value="1"/>
</dbReference>
<keyword evidence="1 9" id="KW-0812">Transmembrane</keyword>
<dbReference type="GO" id="GO:0005789">
    <property type="term" value="C:endoplasmic reticulum membrane"/>
    <property type="evidence" value="ECO:0007669"/>
    <property type="project" value="UniProtKB-SubCell"/>
</dbReference>
<proteinExistence type="inferred from homology"/>
<evidence type="ECO:0000256" key="3">
    <source>
        <dbReference type="ARBA" id="ARBA00022801"/>
    </source>
</evidence>
<keyword evidence="4 9" id="KW-0256">Endoplasmic reticulum</keyword>
<evidence type="ECO:0000256" key="1">
    <source>
        <dbReference type="ARBA" id="ARBA00022692"/>
    </source>
</evidence>
<feature type="topological domain" description="Cytoplasmic" evidence="9">
    <location>
        <begin position="723"/>
        <end position="825"/>
    </location>
</feature>
<keyword evidence="8 9" id="KW-0472">Membrane</keyword>
<dbReference type="InterPro" id="IPR046758">
    <property type="entry name" value="Sey1/RHD3-like_3HB"/>
</dbReference>
<evidence type="ECO:0000313" key="14">
    <source>
        <dbReference type="RefSeq" id="XP_010938435.1"/>
    </source>
</evidence>